<dbReference type="EMBL" id="CAMXCT010001008">
    <property type="protein sequence ID" value="CAI3985681.1"/>
    <property type="molecule type" value="Genomic_DNA"/>
</dbReference>
<evidence type="ECO:0000259" key="1">
    <source>
        <dbReference type="Pfam" id="PF03109"/>
    </source>
</evidence>
<dbReference type="InterPro" id="IPR004147">
    <property type="entry name" value="ABC1_dom"/>
</dbReference>
<dbReference type="InterPro" id="IPR011009">
    <property type="entry name" value="Kinase-like_dom_sf"/>
</dbReference>
<evidence type="ECO:0000313" key="2">
    <source>
        <dbReference type="EMBL" id="CAI3985681.1"/>
    </source>
</evidence>
<dbReference type="Proteomes" id="UP001152797">
    <property type="component" value="Unassembled WGS sequence"/>
</dbReference>
<dbReference type="GO" id="GO:0005739">
    <property type="term" value="C:mitochondrion"/>
    <property type="evidence" value="ECO:0007669"/>
    <property type="project" value="TreeGrafter"/>
</dbReference>
<dbReference type="EMBL" id="CAMXCT030001008">
    <property type="protein sequence ID" value="CAL4772993.1"/>
    <property type="molecule type" value="Genomic_DNA"/>
</dbReference>
<dbReference type="OrthoDB" id="427480at2759"/>
<gene>
    <name evidence="2" type="ORF">C1SCF055_LOCUS13102</name>
</gene>
<proteinExistence type="predicted"/>
<name>A0A9P1C625_9DINO</name>
<evidence type="ECO:0000313" key="3">
    <source>
        <dbReference type="EMBL" id="CAL1139056.1"/>
    </source>
</evidence>
<dbReference type="Pfam" id="PF03109">
    <property type="entry name" value="ABC1"/>
    <property type="match status" value="1"/>
</dbReference>
<evidence type="ECO:0000313" key="5">
    <source>
        <dbReference type="Proteomes" id="UP001152797"/>
    </source>
</evidence>
<dbReference type="PANTHER" id="PTHR45890">
    <property type="entry name" value="AARF DOMAIN CONTAINING KINASE 2 (PREDICTED)"/>
    <property type="match status" value="1"/>
</dbReference>
<organism evidence="2">
    <name type="scientific">Cladocopium goreaui</name>
    <dbReference type="NCBI Taxonomy" id="2562237"/>
    <lineage>
        <taxon>Eukaryota</taxon>
        <taxon>Sar</taxon>
        <taxon>Alveolata</taxon>
        <taxon>Dinophyceae</taxon>
        <taxon>Suessiales</taxon>
        <taxon>Symbiodiniaceae</taxon>
        <taxon>Cladocopium</taxon>
    </lineage>
</organism>
<reference evidence="2" key="1">
    <citation type="submission" date="2022-10" db="EMBL/GenBank/DDBJ databases">
        <authorList>
            <person name="Chen Y."/>
            <person name="Dougan E. K."/>
            <person name="Chan C."/>
            <person name="Rhodes N."/>
            <person name="Thang M."/>
        </authorList>
    </citation>
    <scope>NUCLEOTIDE SEQUENCE</scope>
</reference>
<feature type="domain" description="ABC1 atypical kinase-like" evidence="1">
    <location>
        <begin position="10"/>
        <end position="175"/>
    </location>
</feature>
<sequence>MHFESFVRPQADLRIEADNLDMFNNNFPYRRTGKGLRVIFPEVLRPYVTKDLLVESLEDGMPLQAVLGQASRANSASRDCKAAPATAVELREEVGGLCMDAFLKMLFADNFIHADLHPGNIHFNRRQVRDSGPMQSELVIFDAGLAVQMSPKDRRNFVDVFYALTTNDGKRAAQLMVERTPGDRSLVRNEDEFVASVGQLVNEVCDMGFSLGKVRLGECFGRMLSLACDHRVKLETSFVTVAIDPQYPQLQFFRSILVPVPIQWVVCVCELTT</sequence>
<reference evidence="3" key="2">
    <citation type="submission" date="2024-04" db="EMBL/GenBank/DDBJ databases">
        <authorList>
            <person name="Chen Y."/>
            <person name="Shah S."/>
            <person name="Dougan E. K."/>
            <person name="Thang M."/>
            <person name="Chan C."/>
        </authorList>
    </citation>
    <scope>NUCLEOTIDE SEQUENCE [LARGE SCALE GENOMIC DNA]</scope>
</reference>
<protein>
    <submittedName>
        <fullName evidence="4">ABC1 family protein YPL109C, mitochondrial</fullName>
    </submittedName>
</protein>
<dbReference type="InterPro" id="IPR052402">
    <property type="entry name" value="ADCK_kinase"/>
</dbReference>
<accession>A0A9P1C625</accession>
<dbReference type="SUPFAM" id="SSF56112">
    <property type="entry name" value="Protein kinase-like (PK-like)"/>
    <property type="match status" value="1"/>
</dbReference>
<comment type="caution">
    <text evidence="2">The sequence shown here is derived from an EMBL/GenBank/DDBJ whole genome shotgun (WGS) entry which is preliminary data.</text>
</comment>
<dbReference type="AlphaFoldDB" id="A0A9P1C625"/>
<evidence type="ECO:0000313" key="4">
    <source>
        <dbReference type="EMBL" id="CAL4772993.1"/>
    </source>
</evidence>
<dbReference type="EMBL" id="CAMXCT020001008">
    <property type="protein sequence ID" value="CAL1139056.1"/>
    <property type="molecule type" value="Genomic_DNA"/>
</dbReference>
<dbReference type="PANTHER" id="PTHR45890:SF1">
    <property type="entry name" value="AARF DOMAIN CONTAINING KINASE 2"/>
    <property type="match status" value="1"/>
</dbReference>
<keyword evidence="5" id="KW-1185">Reference proteome</keyword>